<evidence type="ECO:0000256" key="8">
    <source>
        <dbReference type="ARBA" id="ARBA00022741"/>
    </source>
</evidence>
<dbReference type="KEGG" id="mis:MICPUN_60458"/>
<comment type="pathway">
    <text evidence="1">Amino-acid biosynthesis; L-threonine biosynthesis; L-threonine from L-aspartate: step 4/5.</text>
</comment>
<dbReference type="eggNOG" id="KOG1537">
    <property type="taxonomic scope" value="Eukaryota"/>
</dbReference>
<dbReference type="UniPathway" id="UPA00050">
    <property type="reaction ID" value="UER00064"/>
</dbReference>
<name>C1FFB6_MICCC</name>
<dbReference type="NCBIfam" id="TIGR00191">
    <property type="entry name" value="thrB"/>
    <property type="match status" value="1"/>
</dbReference>
<dbReference type="SUPFAM" id="SSF54211">
    <property type="entry name" value="Ribosomal protein S5 domain 2-like"/>
    <property type="match status" value="1"/>
</dbReference>
<evidence type="ECO:0000256" key="7">
    <source>
        <dbReference type="ARBA" id="ARBA00022697"/>
    </source>
</evidence>
<protein>
    <recommendedName>
        <fullName evidence="4">Homoserine kinase</fullName>
        <ecNumber evidence="3">2.7.1.39</ecNumber>
    </recommendedName>
</protein>
<keyword evidence="6" id="KW-0808">Transferase</keyword>
<evidence type="ECO:0000256" key="1">
    <source>
        <dbReference type="ARBA" id="ARBA00005015"/>
    </source>
</evidence>
<evidence type="ECO:0000259" key="13">
    <source>
        <dbReference type="Pfam" id="PF08544"/>
    </source>
</evidence>
<dbReference type="InterPro" id="IPR013750">
    <property type="entry name" value="GHMP_kinase_C_dom"/>
</dbReference>
<sequence length="401" mass="42052">MPATLTMSAVAPRVAFARPRTCRRPAKAARLVAVASGESSGKATKDFKATWSTDRSLRGDQKVDLNRGEKMTITVPATSANMGPGFDSFGFAVDLENELVLERGAFKVDIIGEGETSLPRDESNAIIKAVKDGYAAIYPDEHLPIDDIKFTSVNRIPPARGLGSSSAALVAGLAAGLALAGQDLAKPQTKQLLLQLAADAEGHPDNVAPAIYGGFQVSINTGKQWVTQAIGLPKGMQAVLFIPEFESLTSETRAALPKEIPVADAVFNISRAAMLINSFATDNFEALRYACQDVIHQPYRGAAFPMQKMIDAALGMGAHGAFLSGAGPTVLALTGGHGSDVDADTMATFLAVEVADAMLAAAKEDGCEGRAVISAPSTAGVRCKKEETLLRRMGKTSGSVF</sequence>
<dbReference type="InterPro" id="IPR036554">
    <property type="entry name" value="GHMP_kinase_C_sf"/>
</dbReference>
<dbReference type="Gene3D" id="3.30.70.890">
    <property type="entry name" value="GHMP kinase, C-terminal domain"/>
    <property type="match status" value="1"/>
</dbReference>
<dbReference type="EMBL" id="CP001575">
    <property type="protein sequence ID" value="ACO69056.1"/>
    <property type="molecule type" value="Genomic_DNA"/>
</dbReference>
<keyword evidence="8" id="KW-0547">Nucleotide-binding</keyword>
<dbReference type="GO" id="GO:0009088">
    <property type="term" value="P:threonine biosynthetic process"/>
    <property type="evidence" value="ECO:0007669"/>
    <property type="project" value="UniProtKB-UniPathway"/>
</dbReference>
<evidence type="ECO:0000313" key="14">
    <source>
        <dbReference type="EMBL" id="ACO69056.1"/>
    </source>
</evidence>
<dbReference type="PRINTS" id="PR00958">
    <property type="entry name" value="HOMSERKINASE"/>
</dbReference>
<dbReference type="AlphaFoldDB" id="C1FFB6"/>
<evidence type="ECO:0000256" key="6">
    <source>
        <dbReference type="ARBA" id="ARBA00022679"/>
    </source>
</evidence>
<keyword evidence="15" id="KW-1185">Reference proteome</keyword>
<dbReference type="GO" id="GO:0005524">
    <property type="term" value="F:ATP binding"/>
    <property type="evidence" value="ECO:0007669"/>
    <property type="project" value="UniProtKB-KW"/>
</dbReference>
<dbReference type="InterPro" id="IPR006204">
    <property type="entry name" value="GHMP_kinase_N_dom"/>
</dbReference>
<gene>
    <name evidence="14" type="ORF">MICPUN_60458</name>
</gene>
<evidence type="ECO:0000256" key="4">
    <source>
        <dbReference type="ARBA" id="ARBA00017858"/>
    </source>
</evidence>
<proteinExistence type="inferred from homology"/>
<evidence type="ECO:0000256" key="3">
    <source>
        <dbReference type="ARBA" id="ARBA00012078"/>
    </source>
</evidence>
<dbReference type="InterPro" id="IPR000870">
    <property type="entry name" value="Homoserine_kinase"/>
</dbReference>
<dbReference type="PROSITE" id="PS00627">
    <property type="entry name" value="GHMP_KINASES_ATP"/>
    <property type="match status" value="1"/>
</dbReference>
<evidence type="ECO:0000259" key="12">
    <source>
        <dbReference type="Pfam" id="PF00288"/>
    </source>
</evidence>
<accession>C1FFB6</accession>
<dbReference type="STRING" id="296587.C1FFB6"/>
<reference evidence="14 15" key="1">
    <citation type="journal article" date="2009" name="Science">
        <title>Green evolution and dynamic adaptations revealed by genomes of the marine picoeukaryotes Micromonas.</title>
        <authorList>
            <person name="Worden A.Z."/>
            <person name="Lee J.H."/>
            <person name="Mock T."/>
            <person name="Rouze P."/>
            <person name="Simmons M.P."/>
            <person name="Aerts A.L."/>
            <person name="Allen A.E."/>
            <person name="Cuvelier M.L."/>
            <person name="Derelle E."/>
            <person name="Everett M.V."/>
            <person name="Foulon E."/>
            <person name="Grimwood J."/>
            <person name="Gundlach H."/>
            <person name="Henrissat B."/>
            <person name="Napoli C."/>
            <person name="McDonald S.M."/>
            <person name="Parker M.S."/>
            <person name="Rombauts S."/>
            <person name="Salamov A."/>
            <person name="Von Dassow P."/>
            <person name="Badger J.H."/>
            <person name="Coutinho P.M."/>
            <person name="Demir E."/>
            <person name="Dubchak I."/>
            <person name="Gentemann C."/>
            <person name="Eikrem W."/>
            <person name="Gready J.E."/>
            <person name="John U."/>
            <person name="Lanier W."/>
            <person name="Lindquist E.A."/>
            <person name="Lucas S."/>
            <person name="Mayer K.F."/>
            <person name="Moreau H."/>
            <person name="Not F."/>
            <person name="Otillar R."/>
            <person name="Panaud O."/>
            <person name="Pangilinan J."/>
            <person name="Paulsen I."/>
            <person name="Piegu B."/>
            <person name="Poliakov A."/>
            <person name="Robbens S."/>
            <person name="Schmutz J."/>
            <person name="Toulza E."/>
            <person name="Wyss T."/>
            <person name="Zelensky A."/>
            <person name="Zhou K."/>
            <person name="Armbrust E.V."/>
            <person name="Bhattacharya D."/>
            <person name="Goodenough U.W."/>
            <person name="Van de Peer Y."/>
            <person name="Grigoriev I.V."/>
        </authorList>
    </citation>
    <scope>NUCLEOTIDE SEQUENCE [LARGE SCALE GENOMIC DNA]</scope>
    <source>
        <strain evidence="15">RCC299 / NOUM17</strain>
    </source>
</reference>
<dbReference type="GeneID" id="8245717"/>
<comment type="similarity">
    <text evidence="2">Belongs to the GHMP kinase family. Homoserine kinase subfamily.</text>
</comment>
<dbReference type="Gene3D" id="3.30.230.10">
    <property type="match status" value="1"/>
</dbReference>
<evidence type="ECO:0000313" key="15">
    <source>
        <dbReference type="Proteomes" id="UP000002009"/>
    </source>
</evidence>
<dbReference type="HAMAP" id="MF_00384">
    <property type="entry name" value="Homoser_kinase"/>
    <property type="match status" value="1"/>
</dbReference>
<evidence type="ECO:0000256" key="2">
    <source>
        <dbReference type="ARBA" id="ARBA00007370"/>
    </source>
</evidence>
<dbReference type="PANTHER" id="PTHR20861:SF1">
    <property type="entry name" value="HOMOSERINE KINASE"/>
    <property type="match status" value="1"/>
</dbReference>
<evidence type="ECO:0000256" key="10">
    <source>
        <dbReference type="ARBA" id="ARBA00022840"/>
    </source>
</evidence>
<dbReference type="SUPFAM" id="SSF55060">
    <property type="entry name" value="GHMP Kinase, C-terminal domain"/>
    <property type="match status" value="1"/>
</dbReference>
<keyword evidence="7" id="KW-0791">Threonine biosynthesis</keyword>
<dbReference type="EC" id="2.7.1.39" evidence="3"/>
<dbReference type="Proteomes" id="UP000002009">
    <property type="component" value="Chromosome 8"/>
</dbReference>
<dbReference type="Pfam" id="PF00288">
    <property type="entry name" value="GHMP_kinases_N"/>
    <property type="match status" value="1"/>
</dbReference>
<dbReference type="RefSeq" id="XP_002507798.1">
    <property type="nucleotide sequence ID" value="XM_002507752.1"/>
</dbReference>
<dbReference type="PANTHER" id="PTHR20861">
    <property type="entry name" value="HOMOSERINE/4-DIPHOSPHOCYTIDYL-2-C-METHYL-D-ERYTHRITOL KINASE"/>
    <property type="match status" value="1"/>
</dbReference>
<keyword evidence="5" id="KW-0028">Amino-acid biosynthesis</keyword>
<dbReference type="InterPro" id="IPR020568">
    <property type="entry name" value="Ribosomal_Su5_D2-typ_SF"/>
</dbReference>
<dbReference type="FunCoup" id="C1FFB6">
    <property type="interactions" value="643"/>
</dbReference>
<feature type="domain" description="GHMP kinase C-terminal" evidence="13">
    <location>
        <begin position="288"/>
        <end position="334"/>
    </location>
</feature>
<feature type="domain" description="GHMP kinase N-terminal" evidence="12">
    <location>
        <begin position="143"/>
        <end position="214"/>
    </location>
</feature>
<dbReference type="InterPro" id="IPR014721">
    <property type="entry name" value="Ribsml_uS5_D2-typ_fold_subgr"/>
</dbReference>
<dbReference type="InterPro" id="IPR006203">
    <property type="entry name" value="GHMP_knse_ATP-bd_CS"/>
</dbReference>
<dbReference type="OMA" id="QDVIHQP"/>
<evidence type="ECO:0000256" key="9">
    <source>
        <dbReference type="ARBA" id="ARBA00022777"/>
    </source>
</evidence>
<evidence type="ECO:0000256" key="11">
    <source>
        <dbReference type="ARBA" id="ARBA00049913"/>
    </source>
</evidence>
<dbReference type="OrthoDB" id="195231at2759"/>
<dbReference type="GO" id="GO:0004413">
    <property type="term" value="F:homoserine kinase activity"/>
    <property type="evidence" value="ECO:0007669"/>
    <property type="project" value="UniProtKB-EC"/>
</dbReference>
<keyword evidence="9" id="KW-0418">Kinase</keyword>
<dbReference type="InParanoid" id="C1FFB6"/>
<keyword evidence="10" id="KW-0067">ATP-binding</keyword>
<evidence type="ECO:0000256" key="5">
    <source>
        <dbReference type="ARBA" id="ARBA00022605"/>
    </source>
</evidence>
<organism evidence="14 15">
    <name type="scientific">Micromonas commoda (strain RCC299 / NOUM17 / CCMP2709)</name>
    <name type="common">Picoplanktonic green alga</name>
    <dbReference type="NCBI Taxonomy" id="296587"/>
    <lineage>
        <taxon>Eukaryota</taxon>
        <taxon>Viridiplantae</taxon>
        <taxon>Chlorophyta</taxon>
        <taxon>Mamiellophyceae</taxon>
        <taxon>Mamiellales</taxon>
        <taxon>Mamiellaceae</taxon>
        <taxon>Micromonas</taxon>
    </lineage>
</organism>
<comment type="catalytic activity">
    <reaction evidence="11">
        <text>L-homoserine + ATP = O-phospho-L-homoserine + ADP + H(+)</text>
        <dbReference type="Rhea" id="RHEA:13985"/>
        <dbReference type="ChEBI" id="CHEBI:15378"/>
        <dbReference type="ChEBI" id="CHEBI:30616"/>
        <dbReference type="ChEBI" id="CHEBI:57476"/>
        <dbReference type="ChEBI" id="CHEBI:57590"/>
        <dbReference type="ChEBI" id="CHEBI:456216"/>
        <dbReference type="EC" id="2.7.1.39"/>
    </reaction>
    <physiologicalReaction direction="left-to-right" evidence="11">
        <dbReference type="Rhea" id="RHEA:13986"/>
    </physiologicalReaction>
</comment>
<dbReference type="Pfam" id="PF08544">
    <property type="entry name" value="GHMP_kinases_C"/>
    <property type="match status" value="1"/>
</dbReference>